<keyword evidence="2" id="KW-1185">Reference proteome</keyword>
<dbReference type="RefSeq" id="WP_256192212.1">
    <property type="nucleotide sequence ID" value="NZ_JANFZG010000036.1"/>
</dbReference>
<gene>
    <name evidence="1" type="ORF">NE695_14185</name>
</gene>
<evidence type="ECO:0000313" key="1">
    <source>
        <dbReference type="EMBL" id="MCQ4841060.1"/>
    </source>
</evidence>
<dbReference type="Proteomes" id="UP001524473">
    <property type="component" value="Unassembled WGS sequence"/>
</dbReference>
<comment type="caution">
    <text evidence="1">The sequence shown here is derived from an EMBL/GenBank/DDBJ whole genome shotgun (WGS) entry which is preliminary data.</text>
</comment>
<reference evidence="1 2" key="1">
    <citation type="submission" date="2022-06" db="EMBL/GenBank/DDBJ databases">
        <title>Isolation of gut microbiota from human fecal samples.</title>
        <authorList>
            <person name="Pamer E.G."/>
            <person name="Barat B."/>
            <person name="Waligurski E."/>
            <person name="Medina S."/>
            <person name="Paddock L."/>
            <person name="Mostad J."/>
        </authorList>
    </citation>
    <scope>NUCLEOTIDE SEQUENCE [LARGE SCALE GENOMIC DNA]</scope>
    <source>
        <strain evidence="1 2">DFI.9.73</strain>
    </source>
</reference>
<name>A0ABT1S289_9FIRM</name>
<protein>
    <submittedName>
        <fullName evidence="1">Uncharacterized protein</fullName>
    </submittedName>
</protein>
<accession>A0ABT1S289</accession>
<proteinExistence type="predicted"/>
<dbReference type="EMBL" id="JANFZH010000036">
    <property type="protein sequence ID" value="MCQ4841060.1"/>
    <property type="molecule type" value="Genomic_DNA"/>
</dbReference>
<evidence type="ECO:0000313" key="2">
    <source>
        <dbReference type="Proteomes" id="UP001524473"/>
    </source>
</evidence>
<sequence>MNTEKVYTNAVAFVKCELEKLNYPSNHPFNNYPNTPESMILELIILIKALTNKDDIVKSFLKKCKSIEGGVFSYIKYNQSISEVVWFYYLYIGLIKTNSVDMLQQIFDESISIYDNGKKFEYSFLLRDIDSNKEYIVNSEVKTLTCDPFIKESGLKIIDGQKLIKPLFPDLRNSEKLKQDSDAIILQASTYYYQTGQNIKRIINKCRGVNLSGYIPFNVGVLFINASTSFEEFFAYLFNRSRGVYEKLLDSNIDALVLISMDARNDLKLENIYSMGYIQTALINPTVINKKRSIVK</sequence>
<organism evidence="1 2">
    <name type="scientific">Neglectibacter timonensis</name>
    <dbReference type="NCBI Taxonomy" id="1776382"/>
    <lineage>
        <taxon>Bacteria</taxon>
        <taxon>Bacillati</taxon>
        <taxon>Bacillota</taxon>
        <taxon>Clostridia</taxon>
        <taxon>Eubacteriales</taxon>
        <taxon>Oscillospiraceae</taxon>
        <taxon>Neglectibacter</taxon>
    </lineage>
</organism>